<dbReference type="Proteomes" id="UP001164539">
    <property type="component" value="Chromosome 13"/>
</dbReference>
<name>A0ACC1WZ41_MELAZ</name>
<comment type="caution">
    <text evidence="1">The sequence shown here is derived from an EMBL/GenBank/DDBJ whole genome shotgun (WGS) entry which is preliminary data.</text>
</comment>
<organism evidence="1 2">
    <name type="scientific">Melia azedarach</name>
    <name type="common">Chinaberry tree</name>
    <dbReference type="NCBI Taxonomy" id="155640"/>
    <lineage>
        <taxon>Eukaryota</taxon>
        <taxon>Viridiplantae</taxon>
        <taxon>Streptophyta</taxon>
        <taxon>Embryophyta</taxon>
        <taxon>Tracheophyta</taxon>
        <taxon>Spermatophyta</taxon>
        <taxon>Magnoliopsida</taxon>
        <taxon>eudicotyledons</taxon>
        <taxon>Gunneridae</taxon>
        <taxon>Pentapetalae</taxon>
        <taxon>rosids</taxon>
        <taxon>malvids</taxon>
        <taxon>Sapindales</taxon>
        <taxon>Meliaceae</taxon>
        <taxon>Melia</taxon>
    </lineage>
</organism>
<proteinExistence type="predicted"/>
<keyword evidence="2" id="KW-1185">Reference proteome</keyword>
<dbReference type="EMBL" id="CM051406">
    <property type="protein sequence ID" value="KAJ4703230.1"/>
    <property type="molecule type" value="Genomic_DNA"/>
</dbReference>
<evidence type="ECO:0000313" key="1">
    <source>
        <dbReference type="EMBL" id="KAJ4703230.1"/>
    </source>
</evidence>
<protein>
    <submittedName>
        <fullName evidence="1">Receptor-like kinase</fullName>
    </submittedName>
</protein>
<gene>
    <name evidence="1" type="ORF">OWV82_023160</name>
</gene>
<reference evidence="1 2" key="1">
    <citation type="journal article" date="2023" name="Science">
        <title>Complex scaffold remodeling in plant triterpene biosynthesis.</title>
        <authorList>
            <person name="De La Pena R."/>
            <person name="Hodgson H."/>
            <person name="Liu J.C."/>
            <person name="Stephenson M.J."/>
            <person name="Martin A.C."/>
            <person name="Owen C."/>
            <person name="Harkess A."/>
            <person name="Leebens-Mack J."/>
            <person name="Jimenez L.E."/>
            <person name="Osbourn A."/>
            <person name="Sattely E.S."/>
        </authorList>
    </citation>
    <scope>NUCLEOTIDE SEQUENCE [LARGE SCALE GENOMIC DNA]</scope>
    <source>
        <strain evidence="2">cv. JPN11</strain>
        <tissue evidence="1">Leaf</tissue>
    </source>
</reference>
<accession>A0ACC1WZ41</accession>
<evidence type="ECO:0000313" key="2">
    <source>
        <dbReference type="Proteomes" id="UP001164539"/>
    </source>
</evidence>
<sequence>MHSIQGQQSRGKNGISSTTVITVVAPIAVCAVLIIAGFCLLKRGAKKKYNAVPEENADNDITTLESLQFDLGTIEVATDRFSTDNKLGEGGFGEVYKAVLPNGQEIAVKRLSKTSGQGAENLRMRSWWSPSFNTEIWLGYWDYAWREKRRYLSTNLCLTEALTIFYMIIGGIARRIFYLHEDSRLRIIYSDLKTSNILLDADMNKKNSDFDMARIFGVDQTQENTSIIVGTCGYLSPEYAMHGHYSVKSDVYNFGVLVLEIITGKKNSNFCQTYGAEDLLSYEDPTERPSMATAVQMLNNYSVTIASPQQPAFFFGVQTERNISTEKSASKSDPTSGDEALITEVYPR</sequence>